<dbReference type="InterPro" id="IPR000160">
    <property type="entry name" value="GGDEF_dom"/>
</dbReference>
<dbReference type="GO" id="GO:1902201">
    <property type="term" value="P:negative regulation of bacterial-type flagellum-dependent cell motility"/>
    <property type="evidence" value="ECO:0007669"/>
    <property type="project" value="TreeGrafter"/>
</dbReference>
<dbReference type="EMBL" id="MCBT01000046">
    <property type="protein sequence ID" value="OEG72577.1"/>
    <property type="molecule type" value="Genomic_DNA"/>
</dbReference>
<feature type="transmembrane region" description="Helical" evidence="4">
    <location>
        <begin position="196"/>
        <end position="215"/>
    </location>
</feature>
<dbReference type="Pfam" id="PF07696">
    <property type="entry name" value="7TMR-DISMED2"/>
    <property type="match status" value="1"/>
</dbReference>
<comment type="caution">
    <text evidence="6">The sequence shown here is derived from an EMBL/GenBank/DDBJ whole genome shotgun (WGS) entry which is preliminary data.</text>
</comment>
<evidence type="ECO:0000256" key="2">
    <source>
        <dbReference type="ARBA" id="ARBA00012528"/>
    </source>
</evidence>
<feature type="transmembrane region" description="Helical" evidence="4">
    <location>
        <begin position="320"/>
        <end position="343"/>
    </location>
</feature>
<dbReference type="NCBIfam" id="TIGR00254">
    <property type="entry name" value="GGDEF"/>
    <property type="match status" value="1"/>
</dbReference>
<dbReference type="Gene3D" id="3.30.70.270">
    <property type="match status" value="1"/>
</dbReference>
<sequence length="545" mass="61402">MIASTSSFSLNLSIDHQSTITEHFAAAHLPSNISINDALHAYKNGQFQLLSDNVVNFGIDSPPMWLAITLRNPTKMAINKQLIIANSWLDKLEISVHHQQGDMRHFSRGDHFAFYQRNNNQRFFTVDFAFQPGISYLLIRVESVDPMVLPIYLAEQSDFNSQLLFDSYSYGFLYGAIFCLLAYNFMLAVGLRSITYFYYSLFLLSFLILNISYSGHGFQWLWPHSPQWQQWANPLLMVIFNICGLLFALRFLEIRRLNLSIYRCVIALCICLLLTVLGALILDQQGISLLAAFGFMLLFSLIMLFLGGIAVAASNANGKLFLLASISSMLGTATTGLAVWGIIPYTNLTFRAGEVGMVIDITLLALALARKFRTIESEKQHAQYMAKIDPLTGLNNRRAFYELMPAIWQSTTNKRNLTLALIDLDYFKQINDTYGHVCGDQVLNKVGSILMQNLREEDIAVRWGGEEFLIVYHHATLSQAEILASELAKQIASYPFAKGEQRFTITASIGLAEGCSECHTPGQLIDKADNKLYQAKHEGRNQIRC</sequence>
<gene>
    <name evidence="6" type="ORF">BEL05_09845</name>
</gene>
<feature type="transmembrane region" description="Helical" evidence="4">
    <location>
        <begin position="264"/>
        <end position="282"/>
    </location>
</feature>
<feature type="transmembrane region" description="Helical" evidence="4">
    <location>
        <begin position="235"/>
        <end position="252"/>
    </location>
</feature>
<accession>A0A1E5IQ40</accession>
<dbReference type="InterPro" id="IPR011622">
    <property type="entry name" value="7TMR_DISM_rcpt_extracell_dom2"/>
</dbReference>
<dbReference type="RefSeq" id="WP_069671756.1">
    <property type="nucleotide sequence ID" value="NZ_MCBT01000046.1"/>
</dbReference>
<feature type="transmembrane region" description="Helical" evidence="4">
    <location>
        <begin position="168"/>
        <end position="189"/>
    </location>
</feature>
<protein>
    <recommendedName>
        <fullName evidence="2">diguanylate cyclase</fullName>
        <ecNumber evidence="2">2.7.7.65</ecNumber>
    </recommendedName>
</protein>
<name>A0A1E5IQ40_SHECO</name>
<comment type="catalytic activity">
    <reaction evidence="3">
        <text>2 GTP = 3',3'-c-di-GMP + 2 diphosphate</text>
        <dbReference type="Rhea" id="RHEA:24898"/>
        <dbReference type="ChEBI" id="CHEBI:33019"/>
        <dbReference type="ChEBI" id="CHEBI:37565"/>
        <dbReference type="ChEBI" id="CHEBI:58805"/>
        <dbReference type="EC" id="2.7.7.65"/>
    </reaction>
</comment>
<dbReference type="SUPFAM" id="SSF55073">
    <property type="entry name" value="Nucleotide cyclase"/>
    <property type="match status" value="1"/>
</dbReference>
<dbReference type="Proteomes" id="UP000095230">
    <property type="component" value="Unassembled WGS sequence"/>
</dbReference>
<dbReference type="FunFam" id="3.30.70.270:FF:000001">
    <property type="entry name" value="Diguanylate cyclase domain protein"/>
    <property type="match status" value="1"/>
</dbReference>
<dbReference type="Pfam" id="PF00990">
    <property type="entry name" value="GGDEF"/>
    <property type="match status" value="1"/>
</dbReference>
<dbReference type="SMART" id="SM00267">
    <property type="entry name" value="GGDEF"/>
    <property type="match status" value="1"/>
</dbReference>
<dbReference type="PANTHER" id="PTHR45138">
    <property type="entry name" value="REGULATORY COMPONENTS OF SENSORY TRANSDUCTION SYSTEM"/>
    <property type="match status" value="1"/>
</dbReference>
<dbReference type="STRING" id="23.BEL05_09845"/>
<dbReference type="PROSITE" id="PS50887">
    <property type="entry name" value="GGDEF"/>
    <property type="match status" value="1"/>
</dbReference>
<dbReference type="Gene3D" id="2.60.40.2380">
    <property type="match status" value="1"/>
</dbReference>
<dbReference type="InterPro" id="IPR043128">
    <property type="entry name" value="Rev_trsase/Diguanyl_cyclase"/>
</dbReference>
<dbReference type="GO" id="GO:0005886">
    <property type="term" value="C:plasma membrane"/>
    <property type="evidence" value="ECO:0007669"/>
    <property type="project" value="TreeGrafter"/>
</dbReference>
<keyword evidence="4" id="KW-0812">Transmembrane</keyword>
<evidence type="ECO:0000313" key="7">
    <source>
        <dbReference type="Proteomes" id="UP000095230"/>
    </source>
</evidence>
<keyword evidence="4" id="KW-1133">Transmembrane helix</keyword>
<evidence type="ECO:0000259" key="5">
    <source>
        <dbReference type="PROSITE" id="PS50887"/>
    </source>
</evidence>
<feature type="domain" description="GGDEF" evidence="5">
    <location>
        <begin position="415"/>
        <end position="545"/>
    </location>
</feature>
<dbReference type="EC" id="2.7.7.65" evidence="2"/>
<dbReference type="CDD" id="cd01949">
    <property type="entry name" value="GGDEF"/>
    <property type="match status" value="1"/>
</dbReference>
<dbReference type="InterPro" id="IPR050469">
    <property type="entry name" value="Diguanylate_Cyclase"/>
</dbReference>
<organism evidence="6 7">
    <name type="scientific">Shewanella colwelliana</name>
    <name type="common">Alteromonas colwelliana</name>
    <dbReference type="NCBI Taxonomy" id="23"/>
    <lineage>
        <taxon>Bacteria</taxon>
        <taxon>Pseudomonadati</taxon>
        <taxon>Pseudomonadota</taxon>
        <taxon>Gammaproteobacteria</taxon>
        <taxon>Alteromonadales</taxon>
        <taxon>Shewanellaceae</taxon>
        <taxon>Shewanella</taxon>
    </lineage>
</organism>
<dbReference type="GO" id="GO:0052621">
    <property type="term" value="F:diguanylate cyclase activity"/>
    <property type="evidence" value="ECO:0007669"/>
    <property type="project" value="UniProtKB-EC"/>
</dbReference>
<dbReference type="GO" id="GO:0043709">
    <property type="term" value="P:cell adhesion involved in single-species biofilm formation"/>
    <property type="evidence" value="ECO:0007669"/>
    <property type="project" value="TreeGrafter"/>
</dbReference>
<dbReference type="PANTHER" id="PTHR45138:SF9">
    <property type="entry name" value="DIGUANYLATE CYCLASE DGCM-RELATED"/>
    <property type="match status" value="1"/>
</dbReference>
<evidence type="ECO:0000256" key="3">
    <source>
        <dbReference type="ARBA" id="ARBA00034247"/>
    </source>
</evidence>
<feature type="transmembrane region" description="Helical" evidence="4">
    <location>
        <begin position="288"/>
        <end position="313"/>
    </location>
</feature>
<evidence type="ECO:0000256" key="1">
    <source>
        <dbReference type="ARBA" id="ARBA00001946"/>
    </source>
</evidence>
<dbReference type="Pfam" id="PF07695">
    <property type="entry name" value="7TMR-DISM_7TM"/>
    <property type="match status" value="1"/>
</dbReference>
<dbReference type="InterPro" id="IPR029787">
    <property type="entry name" value="Nucleotide_cyclase"/>
</dbReference>
<proteinExistence type="predicted"/>
<evidence type="ECO:0000256" key="4">
    <source>
        <dbReference type="SAM" id="Phobius"/>
    </source>
</evidence>
<dbReference type="AlphaFoldDB" id="A0A1E5IQ40"/>
<reference evidence="6 7" key="1">
    <citation type="submission" date="2016-07" db="EMBL/GenBank/DDBJ databases">
        <title>Whole-genome of two Shewanella species isolated from a digestive organ of sea cucumber Apostichopus japonicus Selenka 1867.</title>
        <authorList>
            <person name="Hong H.-H."/>
            <person name="Choi H."/>
            <person name="Cheon S."/>
            <person name="Oh J.-S."/>
            <person name="Lee H.-G."/>
            <person name="Park C."/>
        </authorList>
    </citation>
    <scope>NUCLEOTIDE SEQUENCE [LARGE SCALE GENOMIC DNA]</scope>
    <source>
        <strain evidence="6 7">CSB03KR</strain>
    </source>
</reference>
<dbReference type="InterPro" id="IPR011623">
    <property type="entry name" value="7TMR_DISM_rcpt_extracell_dom1"/>
</dbReference>
<evidence type="ECO:0000313" key="6">
    <source>
        <dbReference type="EMBL" id="OEG72577.1"/>
    </source>
</evidence>
<keyword evidence="4" id="KW-0472">Membrane</keyword>
<comment type="cofactor">
    <cofactor evidence="1">
        <name>Mg(2+)</name>
        <dbReference type="ChEBI" id="CHEBI:18420"/>
    </cofactor>
</comment>